<keyword evidence="6" id="KW-1133">Transmembrane helix</keyword>
<dbReference type="EMBL" id="VAHF01000002">
    <property type="protein sequence ID" value="TXG70715.1"/>
    <property type="molecule type" value="Genomic_DNA"/>
</dbReference>
<gene>
    <name evidence="8" type="ORF">EZV62_005650</name>
</gene>
<dbReference type="CDD" id="cd00038">
    <property type="entry name" value="CAP_ED"/>
    <property type="match status" value="1"/>
</dbReference>
<proteinExistence type="predicted"/>
<dbReference type="InterPro" id="IPR014710">
    <property type="entry name" value="RmlC-like_jellyroll"/>
</dbReference>
<evidence type="ECO:0000256" key="1">
    <source>
        <dbReference type="ARBA" id="ARBA00022535"/>
    </source>
</evidence>
<dbReference type="GO" id="GO:0034220">
    <property type="term" value="P:monoatomic ion transmembrane transport"/>
    <property type="evidence" value="ECO:0007669"/>
    <property type="project" value="UniProtKB-KW"/>
</dbReference>
<dbReference type="GO" id="GO:0030553">
    <property type="term" value="F:cGMP binding"/>
    <property type="evidence" value="ECO:0007669"/>
    <property type="project" value="UniProtKB-KW"/>
</dbReference>
<feature type="transmembrane region" description="Helical" evidence="6">
    <location>
        <begin position="99"/>
        <end position="123"/>
    </location>
</feature>
<dbReference type="PANTHER" id="PTHR45651">
    <property type="entry name" value="CYCLIC NUCLEOTIDE-GATED ION CHANNEL 15-RELATED-RELATED"/>
    <property type="match status" value="1"/>
</dbReference>
<accession>A0A5C7INE2</accession>
<evidence type="ECO:0000256" key="5">
    <source>
        <dbReference type="ARBA" id="ARBA00023303"/>
    </source>
</evidence>
<feature type="transmembrane region" description="Helical" evidence="6">
    <location>
        <begin position="60"/>
        <end position="79"/>
    </location>
</feature>
<keyword evidence="2" id="KW-0112">Calmodulin-binding</keyword>
<dbReference type="PANTHER" id="PTHR45651:SF5">
    <property type="entry name" value="CYCLIC NUCLEOTIDE-GATED ION CHANNEL 1"/>
    <property type="match status" value="1"/>
</dbReference>
<comment type="caution">
    <text evidence="8">The sequence shown here is derived from an EMBL/GenBank/DDBJ whole genome shotgun (WGS) entry which is preliminary data.</text>
</comment>
<dbReference type="Gene3D" id="1.10.287.630">
    <property type="entry name" value="Helix hairpin bin"/>
    <property type="match status" value="1"/>
</dbReference>
<sequence length="427" mass="49460">MKSCLDIVAKSLSQMKKNLYTQRQMMIPSILCLVVIIVDPLFFYIPVINDEKKCITVDRNLAIIGSVLLRSICDFWYLIGVTIPQWGRFRPNCFRWNRFLTWNCLLVFINLPLPQGMVISLLIPQKSILGILSAAAIIFFQSQLRTSVIVSHLNYFEKGRLFYLLYPWTAYRYRQSVARVVERRKLMVQQYNCMLFRNLSENLQQQVKEYKGSIWKETKGVSAKGIDAVDFLCDLSEDLKRKIKRELCLESLKKVKEFGWWTEAMVDELCDCVKPVSYTEHTHIVMEGDKIDEILFLVQGKLRTYLFRNVKTGSAAGSSRRRTVINHLSDSDEFFGEELVAWFQADPYSSDLPISNKTVSVLTEAVGFALMSTDLKSILIKNHAALFLQSFWRFKTMKKHQAAQKQTPPTESHQPQQMAFEISIQEP</sequence>
<evidence type="ECO:0000256" key="4">
    <source>
        <dbReference type="ARBA" id="ARBA00023286"/>
    </source>
</evidence>
<evidence type="ECO:0000313" key="8">
    <source>
        <dbReference type="EMBL" id="TXG70715.1"/>
    </source>
</evidence>
<dbReference type="AlphaFoldDB" id="A0A5C7INE2"/>
<dbReference type="PROSITE" id="PS50042">
    <property type="entry name" value="CNMP_BINDING_3"/>
    <property type="match status" value="1"/>
</dbReference>
<keyword evidence="6" id="KW-0812">Transmembrane</keyword>
<evidence type="ECO:0000313" key="9">
    <source>
        <dbReference type="Proteomes" id="UP000323000"/>
    </source>
</evidence>
<keyword evidence="4" id="KW-0406">Ion transport</keyword>
<dbReference type="Gene3D" id="2.60.120.10">
    <property type="entry name" value="Jelly Rolls"/>
    <property type="match status" value="1"/>
</dbReference>
<dbReference type="OrthoDB" id="1585300at2759"/>
<feature type="transmembrane region" description="Helical" evidence="6">
    <location>
        <begin position="25"/>
        <end position="48"/>
    </location>
</feature>
<name>A0A5C7INE2_9ROSI</name>
<feature type="domain" description="Cyclic nucleotide-binding" evidence="7">
    <location>
        <begin position="257"/>
        <end position="352"/>
    </location>
</feature>
<dbReference type="GO" id="GO:0030552">
    <property type="term" value="F:cAMP binding"/>
    <property type="evidence" value="ECO:0007669"/>
    <property type="project" value="UniProtKB-KW"/>
</dbReference>
<keyword evidence="9" id="KW-1185">Reference proteome</keyword>
<reference evidence="9" key="1">
    <citation type="journal article" date="2019" name="Gigascience">
        <title>De novo genome assembly of the endangered Acer yangbiense, a plant species with extremely small populations endemic to Yunnan Province, China.</title>
        <authorList>
            <person name="Yang J."/>
            <person name="Wariss H.M."/>
            <person name="Tao L."/>
            <person name="Zhang R."/>
            <person name="Yun Q."/>
            <person name="Hollingsworth P."/>
            <person name="Dao Z."/>
            <person name="Luo G."/>
            <person name="Guo H."/>
            <person name="Ma Y."/>
            <person name="Sun W."/>
        </authorList>
    </citation>
    <scope>NUCLEOTIDE SEQUENCE [LARGE SCALE GENOMIC DNA]</scope>
    <source>
        <strain evidence="9">cv. Malutang</strain>
    </source>
</reference>
<evidence type="ECO:0000256" key="2">
    <source>
        <dbReference type="ARBA" id="ARBA00022860"/>
    </source>
</evidence>
<keyword evidence="5" id="KW-0407">Ion channel</keyword>
<dbReference type="SUPFAM" id="SSF51206">
    <property type="entry name" value="cAMP-binding domain-like"/>
    <property type="match status" value="1"/>
</dbReference>
<evidence type="ECO:0000256" key="6">
    <source>
        <dbReference type="SAM" id="Phobius"/>
    </source>
</evidence>
<keyword evidence="3" id="KW-0142">cGMP-binding</keyword>
<evidence type="ECO:0000256" key="3">
    <source>
        <dbReference type="ARBA" id="ARBA00022992"/>
    </source>
</evidence>
<keyword evidence="3" id="KW-0547">Nucleotide-binding</keyword>
<evidence type="ECO:0000259" key="7">
    <source>
        <dbReference type="PROSITE" id="PS50042"/>
    </source>
</evidence>
<dbReference type="Proteomes" id="UP000323000">
    <property type="component" value="Chromosome 2"/>
</dbReference>
<keyword evidence="4" id="KW-1071">Ligand-gated ion channel</keyword>
<keyword evidence="6" id="KW-0472">Membrane</keyword>
<dbReference type="InterPro" id="IPR018490">
    <property type="entry name" value="cNMP-bd_dom_sf"/>
</dbReference>
<keyword evidence="4" id="KW-0813">Transport</keyword>
<organism evidence="8 9">
    <name type="scientific">Acer yangbiense</name>
    <dbReference type="NCBI Taxonomy" id="1000413"/>
    <lineage>
        <taxon>Eukaryota</taxon>
        <taxon>Viridiplantae</taxon>
        <taxon>Streptophyta</taxon>
        <taxon>Embryophyta</taxon>
        <taxon>Tracheophyta</taxon>
        <taxon>Spermatophyta</taxon>
        <taxon>Magnoliopsida</taxon>
        <taxon>eudicotyledons</taxon>
        <taxon>Gunneridae</taxon>
        <taxon>Pentapetalae</taxon>
        <taxon>rosids</taxon>
        <taxon>malvids</taxon>
        <taxon>Sapindales</taxon>
        <taxon>Sapindaceae</taxon>
        <taxon>Hippocastanoideae</taxon>
        <taxon>Acereae</taxon>
        <taxon>Acer</taxon>
    </lineage>
</organism>
<protein>
    <recommendedName>
        <fullName evidence="7">Cyclic nucleotide-binding domain-containing protein</fullName>
    </recommendedName>
</protein>
<dbReference type="GO" id="GO:0016020">
    <property type="term" value="C:membrane"/>
    <property type="evidence" value="ECO:0007669"/>
    <property type="project" value="UniProtKB-SubCell"/>
</dbReference>
<dbReference type="GO" id="GO:0005516">
    <property type="term" value="F:calmodulin binding"/>
    <property type="evidence" value="ECO:0007669"/>
    <property type="project" value="UniProtKB-KW"/>
</dbReference>
<dbReference type="InterPro" id="IPR000595">
    <property type="entry name" value="cNMP-bd_dom"/>
</dbReference>
<keyword evidence="1" id="KW-0140">cGMP</keyword>